<keyword evidence="3" id="KW-1185">Reference proteome</keyword>
<dbReference type="EMBL" id="AMGV01000002">
    <property type="protein sequence ID" value="KEF60736.1"/>
    <property type="molecule type" value="Genomic_DNA"/>
</dbReference>
<dbReference type="InterPro" id="IPR036188">
    <property type="entry name" value="FAD/NAD-bd_sf"/>
</dbReference>
<protein>
    <submittedName>
        <fullName evidence="2">Uncharacterized protein</fullName>
    </submittedName>
</protein>
<name>A0A072PLK2_9EURO</name>
<organism evidence="2 3">
    <name type="scientific">Exophiala aquamarina CBS 119918</name>
    <dbReference type="NCBI Taxonomy" id="1182545"/>
    <lineage>
        <taxon>Eukaryota</taxon>
        <taxon>Fungi</taxon>
        <taxon>Dikarya</taxon>
        <taxon>Ascomycota</taxon>
        <taxon>Pezizomycotina</taxon>
        <taxon>Eurotiomycetes</taxon>
        <taxon>Chaetothyriomycetidae</taxon>
        <taxon>Chaetothyriales</taxon>
        <taxon>Herpotrichiellaceae</taxon>
        <taxon>Exophiala</taxon>
    </lineage>
</organism>
<dbReference type="Gene3D" id="3.50.50.60">
    <property type="entry name" value="FAD/NAD(P)-binding domain"/>
    <property type="match status" value="1"/>
</dbReference>
<evidence type="ECO:0000313" key="2">
    <source>
        <dbReference type="EMBL" id="KEF60736.1"/>
    </source>
</evidence>
<dbReference type="Proteomes" id="UP000027920">
    <property type="component" value="Unassembled WGS sequence"/>
</dbReference>
<dbReference type="VEuPathDB" id="FungiDB:A1O9_02297"/>
<dbReference type="OrthoDB" id="66881at2759"/>
<gene>
    <name evidence="2" type="ORF">A1O9_02297</name>
</gene>
<dbReference type="AlphaFoldDB" id="A0A072PLK2"/>
<dbReference type="RefSeq" id="XP_013263326.1">
    <property type="nucleotide sequence ID" value="XM_013407872.1"/>
</dbReference>
<feature type="region of interest" description="Disordered" evidence="1">
    <location>
        <begin position="56"/>
        <end position="75"/>
    </location>
</feature>
<evidence type="ECO:0000256" key="1">
    <source>
        <dbReference type="SAM" id="MobiDB-lite"/>
    </source>
</evidence>
<dbReference type="HOGENOM" id="CLU_2671056_0_0_1"/>
<accession>A0A072PLK2</accession>
<sequence length="75" mass="8249">MIECQIDIAVDTIKRVEHINARSLETTEDDEQEWGNTFDVMAGSTLLPLAGDRWTGANVRGKKPQNSNFVGDSVG</sequence>
<dbReference type="GeneID" id="25277242"/>
<proteinExistence type="predicted"/>
<evidence type="ECO:0000313" key="3">
    <source>
        <dbReference type="Proteomes" id="UP000027920"/>
    </source>
</evidence>
<comment type="caution">
    <text evidence="2">The sequence shown here is derived from an EMBL/GenBank/DDBJ whole genome shotgun (WGS) entry which is preliminary data.</text>
</comment>
<reference evidence="2 3" key="1">
    <citation type="submission" date="2013-03" db="EMBL/GenBank/DDBJ databases">
        <title>The Genome Sequence of Exophiala aquamarina CBS 119918.</title>
        <authorList>
            <consortium name="The Broad Institute Genomics Platform"/>
            <person name="Cuomo C."/>
            <person name="de Hoog S."/>
            <person name="Gorbushina A."/>
            <person name="Walker B."/>
            <person name="Young S.K."/>
            <person name="Zeng Q."/>
            <person name="Gargeya S."/>
            <person name="Fitzgerald M."/>
            <person name="Haas B."/>
            <person name="Abouelleil A."/>
            <person name="Allen A.W."/>
            <person name="Alvarado L."/>
            <person name="Arachchi H.M."/>
            <person name="Berlin A.M."/>
            <person name="Chapman S.B."/>
            <person name="Gainer-Dewar J."/>
            <person name="Goldberg J."/>
            <person name="Griggs A."/>
            <person name="Gujja S."/>
            <person name="Hansen M."/>
            <person name="Howarth C."/>
            <person name="Imamovic A."/>
            <person name="Ireland A."/>
            <person name="Larimer J."/>
            <person name="McCowan C."/>
            <person name="Murphy C."/>
            <person name="Pearson M."/>
            <person name="Poon T.W."/>
            <person name="Priest M."/>
            <person name="Roberts A."/>
            <person name="Saif S."/>
            <person name="Shea T."/>
            <person name="Sisk P."/>
            <person name="Sykes S."/>
            <person name="Wortman J."/>
            <person name="Nusbaum C."/>
            <person name="Birren B."/>
        </authorList>
    </citation>
    <scope>NUCLEOTIDE SEQUENCE [LARGE SCALE GENOMIC DNA]</scope>
    <source>
        <strain evidence="2 3">CBS 119918</strain>
    </source>
</reference>
<feature type="compositionally biased region" description="Polar residues" evidence="1">
    <location>
        <begin position="64"/>
        <end position="75"/>
    </location>
</feature>